<sequence>MIDYFYSNKGLAEGKFHVLHGKENSQKKWAELAIELNLHQGATKTAEQWQVWRDLKSRTSIKARDIRKAKGLTGNKAISKPELTEFEQRVIGIIGSEYGVLEELEHGNDAPLSEISKIISVCTNISQNISEDIEYLDALAYRW</sequence>
<dbReference type="AlphaFoldDB" id="A0AA39F9Q1"/>
<proteinExistence type="predicted"/>
<dbReference type="Proteomes" id="UP001168990">
    <property type="component" value="Unassembled WGS sequence"/>
</dbReference>
<gene>
    <name evidence="1" type="ORF">PV328_004049</name>
</gene>
<evidence type="ECO:0000313" key="2">
    <source>
        <dbReference type="Proteomes" id="UP001168990"/>
    </source>
</evidence>
<comment type="caution">
    <text evidence="1">The sequence shown here is derived from an EMBL/GenBank/DDBJ whole genome shotgun (WGS) entry which is preliminary data.</text>
</comment>
<evidence type="ECO:0000313" key="1">
    <source>
        <dbReference type="EMBL" id="KAK0165542.1"/>
    </source>
</evidence>
<keyword evidence="2" id="KW-1185">Reference proteome</keyword>
<dbReference type="EMBL" id="JAQQBS010001422">
    <property type="protein sequence ID" value="KAK0165542.1"/>
    <property type="molecule type" value="Genomic_DNA"/>
</dbReference>
<name>A0AA39F9Q1_9HYME</name>
<evidence type="ECO:0008006" key="3">
    <source>
        <dbReference type="Google" id="ProtNLM"/>
    </source>
</evidence>
<reference evidence="1" key="2">
    <citation type="submission" date="2023-03" db="EMBL/GenBank/DDBJ databases">
        <authorList>
            <person name="Inwood S.N."/>
            <person name="Skelly J.G."/>
            <person name="Guhlin J."/>
            <person name="Harrop T.W.R."/>
            <person name="Goldson S.G."/>
            <person name="Dearden P.K."/>
        </authorList>
    </citation>
    <scope>NUCLEOTIDE SEQUENCE</scope>
    <source>
        <strain evidence="1">Irish</strain>
        <tissue evidence="1">Whole body</tissue>
    </source>
</reference>
<accession>A0AA39F9Q1</accession>
<organism evidence="1 2">
    <name type="scientific">Microctonus aethiopoides</name>
    <dbReference type="NCBI Taxonomy" id="144406"/>
    <lineage>
        <taxon>Eukaryota</taxon>
        <taxon>Metazoa</taxon>
        <taxon>Ecdysozoa</taxon>
        <taxon>Arthropoda</taxon>
        <taxon>Hexapoda</taxon>
        <taxon>Insecta</taxon>
        <taxon>Pterygota</taxon>
        <taxon>Neoptera</taxon>
        <taxon>Endopterygota</taxon>
        <taxon>Hymenoptera</taxon>
        <taxon>Apocrita</taxon>
        <taxon>Ichneumonoidea</taxon>
        <taxon>Braconidae</taxon>
        <taxon>Euphorinae</taxon>
        <taxon>Microctonus</taxon>
    </lineage>
</organism>
<protein>
    <recommendedName>
        <fullName evidence="3">Regulatory protein zeste</fullName>
    </recommendedName>
</protein>
<reference evidence="1" key="1">
    <citation type="journal article" date="2023" name="bioRxiv">
        <title>Scaffold-level genome assemblies of two parasitoid biocontrol wasps reveal the parthenogenesis mechanism and an associated novel virus.</title>
        <authorList>
            <person name="Inwood S."/>
            <person name="Skelly J."/>
            <person name="Guhlin J."/>
            <person name="Harrop T."/>
            <person name="Goldson S."/>
            <person name="Dearden P."/>
        </authorList>
    </citation>
    <scope>NUCLEOTIDE SEQUENCE</scope>
    <source>
        <strain evidence="1">Irish</strain>
        <tissue evidence="1">Whole body</tissue>
    </source>
</reference>